<dbReference type="GO" id="GO:0016020">
    <property type="term" value="C:membrane"/>
    <property type="evidence" value="ECO:0007669"/>
    <property type="project" value="UniProtKB-SubCell"/>
</dbReference>
<organism evidence="8 9">
    <name type="scientific">Burkholderia singularis</name>
    <dbReference type="NCBI Taxonomy" id="1503053"/>
    <lineage>
        <taxon>Bacteria</taxon>
        <taxon>Pseudomonadati</taxon>
        <taxon>Pseudomonadota</taxon>
        <taxon>Betaproteobacteria</taxon>
        <taxon>Burkholderiales</taxon>
        <taxon>Burkholderiaceae</taxon>
        <taxon>Burkholderia</taxon>
        <taxon>pseudomallei group</taxon>
    </lineage>
</organism>
<dbReference type="PANTHER" id="PTHR43495">
    <property type="entry name" value="GABA PERMEASE"/>
    <property type="match status" value="1"/>
</dbReference>
<dbReference type="PIRSF" id="PIRSF006060">
    <property type="entry name" value="AA_transporter"/>
    <property type="match status" value="1"/>
</dbReference>
<feature type="transmembrane region" description="Helical" evidence="6">
    <location>
        <begin position="449"/>
        <end position="469"/>
    </location>
</feature>
<keyword evidence="2" id="KW-0813">Transport</keyword>
<dbReference type="GO" id="GO:0006865">
    <property type="term" value="P:amino acid transport"/>
    <property type="evidence" value="ECO:0007669"/>
    <property type="project" value="InterPro"/>
</dbReference>
<dbReference type="PROSITE" id="PS00218">
    <property type="entry name" value="AMINO_ACID_PERMEASE_1"/>
    <property type="match status" value="1"/>
</dbReference>
<dbReference type="InterPro" id="IPR004841">
    <property type="entry name" value="AA-permease/SLC12A_dom"/>
</dbReference>
<feature type="transmembrane region" description="Helical" evidence="6">
    <location>
        <begin position="184"/>
        <end position="204"/>
    </location>
</feature>
<feature type="transmembrane region" description="Helical" evidence="6">
    <location>
        <begin position="419"/>
        <end position="443"/>
    </location>
</feature>
<evidence type="ECO:0000256" key="1">
    <source>
        <dbReference type="ARBA" id="ARBA00004141"/>
    </source>
</evidence>
<feature type="transmembrane region" description="Helical" evidence="6">
    <location>
        <begin position="224"/>
        <end position="247"/>
    </location>
</feature>
<feature type="transmembrane region" description="Helical" evidence="6">
    <location>
        <begin position="151"/>
        <end position="172"/>
    </location>
</feature>
<keyword evidence="5 6" id="KW-0472">Membrane</keyword>
<comment type="subcellular location">
    <subcellularLocation>
        <location evidence="1">Membrane</location>
        <topology evidence="1">Multi-pass membrane protein</topology>
    </subcellularLocation>
</comment>
<feature type="transmembrane region" description="Helical" evidence="6">
    <location>
        <begin position="383"/>
        <end position="407"/>
    </location>
</feature>
<keyword evidence="4 6" id="KW-1133">Transmembrane helix</keyword>
<sequence>MKAVNEYQRIWIREFDLTVQERTFDSIVEREKGLRRGLTSGQMAMIAIGGAIGTGLFLGSGFAIQLAGPGVLVSYAVGALIALLLMGALAEMTVAHPTSGSFGAYAEHYVGPLAGFLVRYAYWLAVVFAVGTEISAIAVFMKYWFAGVPGWYWVIGFSAALIVVNMASVTLYGVVEYAFSMLKIAAIVAFVVLGAYLVGTAPASSGIGAANYVAHDGFFPKGAWGTWVAVIVAIFSYMSIETVAIAAGEARDPQRAVSRAFRSTVFRLVLFYLLTLSLMLAIVPWTQAGTDESPFVKVMAATHVPYAAGVINFVVLVAALSAMNSQLYVTTRMMFSLSRAGLAPAMFGRIGANGVPVAALVVSSSGIAVAAVVVAVYPQTAYTLLMAIAMFGALFTWLMIFVTHLFFRTRYRGPTPAFRMWLHPAGSLLGAALVGAVLVTTAFTPEFQMTMVVGIVFIVLLTLAYRLYYRERHIR</sequence>
<evidence type="ECO:0000256" key="6">
    <source>
        <dbReference type="SAM" id="Phobius"/>
    </source>
</evidence>
<accession>A0A238GYR5</accession>
<name>A0A238GYR5_9BURK</name>
<evidence type="ECO:0000256" key="4">
    <source>
        <dbReference type="ARBA" id="ARBA00022989"/>
    </source>
</evidence>
<keyword evidence="3 6" id="KW-0812">Transmembrane</keyword>
<protein>
    <submittedName>
        <fullName evidence="8">Phenylalanine-specific permease</fullName>
    </submittedName>
</protein>
<feature type="transmembrane region" description="Helical" evidence="6">
    <location>
        <begin position="268"/>
        <end position="286"/>
    </location>
</feature>
<evidence type="ECO:0000259" key="7">
    <source>
        <dbReference type="Pfam" id="PF00324"/>
    </source>
</evidence>
<dbReference type="PANTHER" id="PTHR43495:SF5">
    <property type="entry name" value="GAMMA-AMINOBUTYRIC ACID PERMEASE"/>
    <property type="match status" value="1"/>
</dbReference>
<evidence type="ECO:0000313" key="9">
    <source>
        <dbReference type="Proteomes" id="UP000198460"/>
    </source>
</evidence>
<dbReference type="GO" id="GO:0055085">
    <property type="term" value="P:transmembrane transport"/>
    <property type="evidence" value="ECO:0007669"/>
    <property type="project" value="InterPro"/>
</dbReference>
<feature type="transmembrane region" description="Helical" evidence="6">
    <location>
        <begin position="44"/>
        <end position="66"/>
    </location>
</feature>
<dbReference type="Gene3D" id="1.20.1740.10">
    <property type="entry name" value="Amino acid/polyamine transporter I"/>
    <property type="match status" value="1"/>
</dbReference>
<reference evidence="8 9" key="1">
    <citation type="submission" date="2017-04" db="EMBL/GenBank/DDBJ databases">
        <authorList>
            <person name="Afonso C.L."/>
            <person name="Miller P.J."/>
            <person name="Scott M.A."/>
            <person name="Spackman E."/>
            <person name="Goraichik I."/>
            <person name="Dimitrov K.M."/>
            <person name="Suarez D.L."/>
            <person name="Swayne D.E."/>
        </authorList>
    </citation>
    <scope>NUCLEOTIDE SEQUENCE [LARGE SCALE GENOMIC DNA]</scope>
    <source>
        <strain evidence="8">LMG 28154</strain>
    </source>
</reference>
<feature type="transmembrane region" description="Helical" evidence="6">
    <location>
        <begin position="350"/>
        <end position="377"/>
    </location>
</feature>
<proteinExistence type="predicted"/>
<dbReference type="Pfam" id="PF00324">
    <property type="entry name" value="AA_permease"/>
    <property type="match status" value="1"/>
</dbReference>
<evidence type="ECO:0000256" key="5">
    <source>
        <dbReference type="ARBA" id="ARBA00023136"/>
    </source>
</evidence>
<evidence type="ECO:0000256" key="3">
    <source>
        <dbReference type="ARBA" id="ARBA00022692"/>
    </source>
</evidence>
<feature type="transmembrane region" description="Helical" evidence="6">
    <location>
        <begin position="306"/>
        <end position="329"/>
    </location>
</feature>
<dbReference type="AlphaFoldDB" id="A0A238GYR5"/>
<dbReference type="FunFam" id="1.20.1740.10:FF:000001">
    <property type="entry name" value="Amino acid permease"/>
    <property type="match status" value="1"/>
</dbReference>
<evidence type="ECO:0000256" key="2">
    <source>
        <dbReference type="ARBA" id="ARBA00022448"/>
    </source>
</evidence>
<feature type="domain" description="Amino acid permease/ SLC12A" evidence="7">
    <location>
        <begin position="43"/>
        <end position="470"/>
    </location>
</feature>
<gene>
    <name evidence="8" type="ORF">BSIN_1416</name>
</gene>
<dbReference type="Proteomes" id="UP000198460">
    <property type="component" value="Unassembled WGS sequence"/>
</dbReference>
<feature type="transmembrane region" description="Helical" evidence="6">
    <location>
        <begin position="72"/>
        <end position="90"/>
    </location>
</feature>
<feature type="transmembrane region" description="Helical" evidence="6">
    <location>
        <begin position="120"/>
        <end position="145"/>
    </location>
</feature>
<dbReference type="EMBL" id="FXAN01000013">
    <property type="protein sequence ID" value="SMF98126.1"/>
    <property type="molecule type" value="Genomic_DNA"/>
</dbReference>
<evidence type="ECO:0000313" key="8">
    <source>
        <dbReference type="EMBL" id="SMF98126.1"/>
    </source>
</evidence>
<dbReference type="InterPro" id="IPR004840">
    <property type="entry name" value="Amino_acid_permease_CS"/>
</dbReference>